<reference evidence="1 2" key="1">
    <citation type="submission" date="2019-12" db="EMBL/GenBank/DDBJ databases">
        <authorList>
            <person name="Floudas D."/>
            <person name="Bentzer J."/>
            <person name="Ahren D."/>
            <person name="Johansson T."/>
            <person name="Persson P."/>
            <person name="Tunlid A."/>
        </authorList>
    </citation>
    <scope>NUCLEOTIDE SEQUENCE [LARGE SCALE GENOMIC DNA]</scope>
    <source>
        <strain evidence="1 2">CBS 102.39</strain>
    </source>
</reference>
<organism evidence="1 2">
    <name type="scientific">Agrocybe pediades</name>
    <dbReference type="NCBI Taxonomy" id="84607"/>
    <lineage>
        <taxon>Eukaryota</taxon>
        <taxon>Fungi</taxon>
        <taxon>Dikarya</taxon>
        <taxon>Basidiomycota</taxon>
        <taxon>Agaricomycotina</taxon>
        <taxon>Agaricomycetes</taxon>
        <taxon>Agaricomycetidae</taxon>
        <taxon>Agaricales</taxon>
        <taxon>Agaricineae</taxon>
        <taxon>Strophariaceae</taxon>
        <taxon>Agrocybe</taxon>
    </lineage>
</organism>
<keyword evidence="2" id="KW-1185">Reference proteome</keyword>
<dbReference type="Proteomes" id="UP000521872">
    <property type="component" value="Unassembled WGS sequence"/>
</dbReference>
<accession>A0A8H4QIS4</accession>
<evidence type="ECO:0000313" key="2">
    <source>
        <dbReference type="Proteomes" id="UP000521872"/>
    </source>
</evidence>
<evidence type="ECO:0000313" key="1">
    <source>
        <dbReference type="EMBL" id="KAF4611673.1"/>
    </source>
</evidence>
<dbReference type="AlphaFoldDB" id="A0A8H4QIS4"/>
<name>A0A8H4QIS4_9AGAR</name>
<dbReference type="EMBL" id="JAACJL010000057">
    <property type="protein sequence ID" value="KAF4611673.1"/>
    <property type="molecule type" value="Genomic_DNA"/>
</dbReference>
<gene>
    <name evidence="1" type="ORF">D9613_003687</name>
</gene>
<comment type="caution">
    <text evidence="1">The sequence shown here is derived from an EMBL/GenBank/DDBJ whole genome shotgun (WGS) entry which is preliminary data.</text>
</comment>
<sequence length="317" mass="35926">MSKLVGPAKMTVTTTTDEAPWEDFSMHADDFKLFIKFISDINKKMVEEDGKYVRCAAVKETEQLGPQDLDILVKYYQDIGLLPDLEKSLPVKIDIPPKFHQKINRSIAYSMQYQLSPKDAKGNSLALDAALDRFVDAYKSAFSPSKVPYHTFGIVEALVLPDVADKELKGFRTSYGHSEQASRKDISEAERVLGRLFRRALMFPQLLGNVPQLPKETEKDHPPDQCAEIICLPFIEDSVSRYLEANPNGVALINCFTAEFRKNVKVPTQFCWTCNKYAEDLTEKKNGLRIVDKSSGKIYESLETKKRFEVLDALAEK</sequence>
<proteinExistence type="predicted"/>
<protein>
    <submittedName>
        <fullName evidence="1">Uncharacterized protein</fullName>
    </submittedName>
</protein>